<dbReference type="RefSeq" id="WP_179548015.1">
    <property type="nucleotide sequence ID" value="NZ_BSEW01000002.1"/>
</dbReference>
<keyword evidence="2" id="KW-1133">Transmembrane helix</keyword>
<name>A0A852SQB4_9MICO</name>
<accession>A0A852SQB4</accession>
<feature type="region of interest" description="Disordered" evidence="1">
    <location>
        <begin position="204"/>
        <end position="239"/>
    </location>
</feature>
<feature type="transmembrane region" description="Helical" evidence="2">
    <location>
        <begin position="415"/>
        <end position="436"/>
    </location>
</feature>
<evidence type="ECO:0000256" key="2">
    <source>
        <dbReference type="SAM" id="Phobius"/>
    </source>
</evidence>
<organism evidence="3 4">
    <name type="scientific">Herbiconiux flava</name>
    <dbReference type="NCBI Taxonomy" id="881268"/>
    <lineage>
        <taxon>Bacteria</taxon>
        <taxon>Bacillati</taxon>
        <taxon>Actinomycetota</taxon>
        <taxon>Actinomycetes</taxon>
        <taxon>Micrococcales</taxon>
        <taxon>Microbacteriaceae</taxon>
        <taxon>Herbiconiux</taxon>
    </lineage>
</organism>
<feature type="transmembrane region" description="Helical" evidence="2">
    <location>
        <begin position="51"/>
        <end position="76"/>
    </location>
</feature>
<dbReference type="Proteomes" id="UP000549913">
    <property type="component" value="Unassembled WGS sequence"/>
</dbReference>
<keyword evidence="4" id="KW-1185">Reference proteome</keyword>
<feature type="transmembrane region" description="Helical" evidence="2">
    <location>
        <begin position="21"/>
        <end position="45"/>
    </location>
</feature>
<keyword evidence="2" id="KW-0472">Membrane</keyword>
<protein>
    <submittedName>
        <fullName evidence="3">Uncharacterized protein</fullName>
    </submittedName>
</protein>
<comment type="caution">
    <text evidence="3">The sequence shown here is derived from an EMBL/GenBank/DDBJ whole genome shotgun (WGS) entry which is preliminary data.</text>
</comment>
<feature type="transmembrane region" description="Helical" evidence="2">
    <location>
        <begin position="318"/>
        <end position="340"/>
    </location>
</feature>
<proteinExistence type="predicted"/>
<feature type="transmembrane region" description="Helical" evidence="2">
    <location>
        <begin position="389"/>
        <end position="409"/>
    </location>
</feature>
<evidence type="ECO:0000313" key="3">
    <source>
        <dbReference type="EMBL" id="NYD70975.1"/>
    </source>
</evidence>
<reference evidence="3 4" key="1">
    <citation type="submission" date="2020-07" db="EMBL/GenBank/DDBJ databases">
        <title>Sequencing the genomes of 1000 actinobacteria strains.</title>
        <authorList>
            <person name="Klenk H.-P."/>
        </authorList>
    </citation>
    <scope>NUCLEOTIDE SEQUENCE [LARGE SCALE GENOMIC DNA]</scope>
    <source>
        <strain evidence="3 4">DSM 26474</strain>
    </source>
</reference>
<evidence type="ECO:0000256" key="1">
    <source>
        <dbReference type="SAM" id="MobiDB-lite"/>
    </source>
</evidence>
<feature type="transmembrane region" description="Helical" evidence="2">
    <location>
        <begin position="281"/>
        <end position="303"/>
    </location>
</feature>
<dbReference type="EMBL" id="JACCBM010000001">
    <property type="protein sequence ID" value="NYD70975.1"/>
    <property type="molecule type" value="Genomic_DNA"/>
</dbReference>
<keyword evidence="2" id="KW-0812">Transmembrane</keyword>
<evidence type="ECO:0000313" key="4">
    <source>
        <dbReference type="Proteomes" id="UP000549913"/>
    </source>
</evidence>
<sequence>MARSTRGDAVRIGGNPGLGSWKLVLVVTAVCGGVLSAFPGAAYVALGLGEWSWVLGFLTAWAIIAGALLLGLHLAYGGLVWYPSERAVELRGRRVPVDTITEAWRSLSSNGTATYVVYRFVSTEGPSVRLLVAGRPMKGLDAAGVKALARFVRELPLVVPDARPDVLGDTDAPRLTDRQRAAAVSLTTGGGKSRVGRETLLTELGADEPTDGDHLEPAAPADDEPAYLPPASTRRHRPAGDRVVISAREAARLEREWEADDQHAERMLAADPGRAQTFRRLFFWLTVGSLTVAVIAIVLAIVGEDSSDGLLGSLDDDLVVALIIGPGLLGLLFYIGLCAASDAQLRHVRRLGRRWLDERSRDDPEVQTRGLAASLLAAWVGSALRLRSVLAFLLCLLGSFIVVASVFFFTENSPLGGALCLAIGVALVVVAVLLFLRVQRRKRADAEQLVLLGGWRVLPPEIER</sequence>
<dbReference type="AlphaFoldDB" id="A0A852SQB4"/>
<gene>
    <name evidence="3" type="ORF">BJ984_002133</name>
</gene>